<reference evidence="10 11" key="1">
    <citation type="submission" date="2020-08" db="EMBL/GenBank/DDBJ databases">
        <authorList>
            <person name="Hejnol A."/>
        </authorList>
    </citation>
    <scope>NUCLEOTIDE SEQUENCE [LARGE SCALE GENOMIC DNA]</scope>
</reference>
<dbReference type="InterPro" id="IPR057520">
    <property type="entry name" value="GRHL1/CP2_C"/>
</dbReference>
<dbReference type="EMBL" id="CAJFCJ010000009">
    <property type="protein sequence ID" value="CAD5118811.1"/>
    <property type="molecule type" value="Genomic_DNA"/>
</dbReference>
<evidence type="ECO:0000256" key="1">
    <source>
        <dbReference type="ARBA" id="ARBA00004123"/>
    </source>
</evidence>
<dbReference type="Pfam" id="PF25416">
    <property type="entry name" value="GRHL1_C"/>
    <property type="match status" value="1"/>
</dbReference>
<evidence type="ECO:0000256" key="7">
    <source>
        <dbReference type="PROSITE-ProRule" id="PRU01313"/>
    </source>
</evidence>
<evidence type="ECO:0000256" key="4">
    <source>
        <dbReference type="ARBA" id="ARBA00023125"/>
    </source>
</evidence>
<comment type="similarity">
    <text evidence="2">Belongs to the grh/CP2 family. CP2 subfamily.</text>
</comment>
<dbReference type="PANTHER" id="PTHR11037:SF21">
    <property type="entry name" value="GEMINI, ISOFORM C"/>
    <property type="match status" value="1"/>
</dbReference>
<dbReference type="InterPro" id="IPR007604">
    <property type="entry name" value="CP2"/>
</dbReference>
<keyword evidence="3" id="KW-0805">Transcription regulation</keyword>
<protein>
    <submittedName>
        <fullName evidence="10">DgyrCDS7490</fullName>
    </submittedName>
</protein>
<dbReference type="Pfam" id="PF18016">
    <property type="entry name" value="SAM_3"/>
    <property type="match status" value="1"/>
</dbReference>
<dbReference type="PROSITE" id="PS51968">
    <property type="entry name" value="GRH_CP2_DB"/>
    <property type="match status" value="1"/>
</dbReference>
<accession>A0A7I8VTR4</accession>
<dbReference type="InterPro" id="IPR013761">
    <property type="entry name" value="SAM/pointed_sf"/>
</dbReference>
<dbReference type="GO" id="GO:0000978">
    <property type="term" value="F:RNA polymerase II cis-regulatory region sequence-specific DNA binding"/>
    <property type="evidence" value="ECO:0007669"/>
    <property type="project" value="TreeGrafter"/>
</dbReference>
<evidence type="ECO:0000256" key="8">
    <source>
        <dbReference type="SAM" id="MobiDB-lite"/>
    </source>
</evidence>
<dbReference type="InterPro" id="IPR041418">
    <property type="entry name" value="SAM_3"/>
</dbReference>
<evidence type="ECO:0000259" key="9">
    <source>
        <dbReference type="PROSITE" id="PS51968"/>
    </source>
</evidence>
<dbReference type="GO" id="GO:0005634">
    <property type="term" value="C:nucleus"/>
    <property type="evidence" value="ECO:0007669"/>
    <property type="project" value="UniProtKB-SubCell"/>
</dbReference>
<keyword evidence="6 7" id="KW-0539">Nucleus</keyword>
<dbReference type="Gene3D" id="1.10.150.50">
    <property type="entry name" value="Transcription Factor, Ets-1"/>
    <property type="match status" value="1"/>
</dbReference>
<organism evidence="10 11">
    <name type="scientific">Dimorphilus gyrociliatus</name>
    <dbReference type="NCBI Taxonomy" id="2664684"/>
    <lineage>
        <taxon>Eukaryota</taxon>
        <taxon>Metazoa</taxon>
        <taxon>Spiralia</taxon>
        <taxon>Lophotrochozoa</taxon>
        <taxon>Annelida</taxon>
        <taxon>Polychaeta</taxon>
        <taxon>Polychaeta incertae sedis</taxon>
        <taxon>Dinophilidae</taxon>
        <taxon>Dimorphilus</taxon>
    </lineage>
</organism>
<evidence type="ECO:0000313" key="10">
    <source>
        <dbReference type="EMBL" id="CAD5118811.1"/>
    </source>
</evidence>
<comment type="subcellular location">
    <subcellularLocation>
        <location evidence="1 7">Nucleus</location>
    </subcellularLocation>
</comment>
<dbReference type="OrthoDB" id="9996779at2759"/>
<dbReference type="PANTHER" id="PTHR11037">
    <property type="entry name" value="TRANSCRIPTION FACTOR CP2"/>
    <property type="match status" value="1"/>
</dbReference>
<evidence type="ECO:0000256" key="5">
    <source>
        <dbReference type="ARBA" id="ARBA00023163"/>
    </source>
</evidence>
<evidence type="ECO:0000256" key="2">
    <source>
        <dbReference type="ARBA" id="ARBA00010852"/>
    </source>
</evidence>
<feature type="region of interest" description="Disordered" evidence="8">
    <location>
        <begin position="475"/>
        <end position="501"/>
    </location>
</feature>
<evidence type="ECO:0000256" key="6">
    <source>
        <dbReference type="ARBA" id="ARBA00023242"/>
    </source>
</evidence>
<dbReference type="AlphaFoldDB" id="A0A7I8VTR4"/>
<feature type="domain" description="Grh/CP2 DB" evidence="9">
    <location>
        <begin position="79"/>
        <end position="314"/>
    </location>
</feature>
<evidence type="ECO:0000256" key="3">
    <source>
        <dbReference type="ARBA" id="ARBA00023015"/>
    </source>
</evidence>
<evidence type="ECO:0000313" key="11">
    <source>
        <dbReference type="Proteomes" id="UP000549394"/>
    </source>
</evidence>
<name>A0A7I8VTR4_9ANNE</name>
<dbReference type="Pfam" id="PF04516">
    <property type="entry name" value="CP2"/>
    <property type="match status" value="1"/>
</dbReference>
<comment type="caution">
    <text evidence="10">The sequence shown here is derived from an EMBL/GenBank/DDBJ whole genome shotgun (WGS) entry which is preliminary data.</text>
</comment>
<keyword evidence="11" id="KW-1185">Reference proteome</keyword>
<dbReference type="InterPro" id="IPR040167">
    <property type="entry name" value="TF_CP2-like"/>
</dbReference>
<keyword evidence="5" id="KW-0804">Transcription</keyword>
<keyword evidence="4 7" id="KW-0238">DNA-binding</keyword>
<feature type="region of interest" description="Disordered" evidence="8">
    <location>
        <begin position="245"/>
        <end position="266"/>
    </location>
</feature>
<sequence>MSNEHNANLLSLFSSIKADEINDGLADTFEGSLQGLGFDVNNYTYNMSDALHALPKFKDEDENDTIEHASTLIISTAEEKIPLDYLLVAATSAATKETEETLTYLNQAQSYELKLARKDNGIGPLQSIVRVLFHERRMQYSEKEQLESWKNDHPGRRFMDVDVPLSFGITDIVVHPDVLNAVTVHWSEKCSLFIKVHCISTEFTQRKHGGEKGVPFRIQVETYTENGEKILHCAACQIKVFKPKGADRKHKTDREKIEKKPESERAKYRPVSNVTKLVDVPLEVVQHYLIMNPKTVNFELENPPDTPSNTPIASPSGTVKCLTTTNVTTTASTTIKTISSNVSANSTSAEVVDWLNNNRFSSYSRVFENFSGSDLLRLTRDELIQICGLADGIRLDNALQVKNVRPRLTLFVCQETRSSRRASEKGEEHTITRVRSEGSLSSADEDTLLTSLKFNTTKDIKPIRKLVKGKRCNFSGNAFRDNPPIKVPNPTSKRHKENDGNVSDDEAYYFKKQRKNLELSRKNVYHAIYLDNTTISQLKEKLAILLGVDISLLGEVYTIEKDGIYVLVTDQVVHSIKDKSTFALDTNESDEGSYFRVFMRLLEED</sequence>
<proteinExistence type="inferred from homology"/>
<dbReference type="Proteomes" id="UP000549394">
    <property type="component" value="Unassembled WGS sequence"/>
</dbReference>
<gene>
    <name evidence="10" type="ORF">DGYR_LOCUS7132</name>
</gene>
<dbReference type="GO" id="GO:0001228">
    <property type="term" value="F:DNA-binding transcription activator activity, RNA polymerase II-specific"/>
    <property type="evidence" value="ECO:0007669"/>
    <property type="project" value="TreeGrafter"/>
</dbReference>
<dbReference type="SUPFAM" id="SSF47769">
    <property type="entry name" value="SAM/Pointed domain"/>
    <property type="match status" value="1"/>
</dbReference>